<dbReference type="Pfam" id="PF02518">
    <property type="entry name" value="HATPase_c"/>
    <property type="match status" value="1"/>
</dbReference>
<evidence type="ECO:0000256" key="1">
    <source>
        <dbReference type="ARBA" id="ARBA00004651"/>
    </source>
</evidence>
<dbReference type="AlphaFoldDB" id="A0A7X3IPJ1"/>
<evidence type="ECO:0000256" key="9">
    <source>
        <dbReference type="SAM" id="Phobius"/>
    </source>
</evidence>
<reference evidence="11 12" key="1">
    <citation type="submission" date="2019-12" db="EMBL/GenBank/DDBJ databases">
        <title>Paenibacillus sp. nov., an endophytic bacterium isolated from the stem of Dendrobium.</title>
        <authorList>
            <person name="Zhao R."/>
        </authorList>
    </citation>
    <scope>NUCLEOTIDE SEQUENCE [LARGE SCALE GENOMIC DNA]</scope>
    <source>
        <strain evidence="11 12">HJL G12</strain>
    </source>
</reference>
<keyword evidence="5 9" id="KW-0812">Transmembrane</keyword>
<name>A0A7X3IPJ1_9BACL</name>
<evidence type="ECO:0000259" key="10">
    <source>
        <dbReference type="PROSITE" id="PS50885"/>
    </source>
</evidence>
<evidence type="ECO:0000256" key="4">
    <source>
        <dbReference type="ARBA" id="ARBA00022679"/>
    </source>
</evidence>
<comment type="caution">
    <text evidence="11">The sequence shown here is derived from an EMBL/GenBank/DDBJ whole genome shotgun (WGS) entry which is preliminary data.</text>
</comment>
<dbReference type="GO" id="GO:0000155">
    <property type="term" value="F:phosphorelay sensor kinase activity"/>
    <property type="evidence" value="ECO:0007669"/>
    <property type="project" value="InterPro"/>
</dbReference>
<dbReference type="SUPFAM" id="SSF55874">
    <property type="entry name" value="ATPase domain of HSP90 chaperone/DNA topoisomerase II/histidine kinase"/>
    <property type="match status" value="1"/>
</dbReference>
<dbReference type="InterPro" id="IPR050640">
    <property type="entry name" value="Bact_2-comp_sensor_kinase"/>
</dbReference>
<dbReference type="Pfam" id="PF06580">
    <property type="entry name" value="His_kinase"/>
    <property type="match status" value="1"/>
</dbReference>
<dbReference type="Gene3D" id="3.30.565.10">
    <property type="entry name" value="Histidine kinase-like ATPase, C-terminal domain"/>
    <property type="match status" value="1"/>
</dbReference>
<dbReference type="InterPro" id="IPR033479">
    <property type="entry name" value="dCache_1"/>
</dbReference>
<keyword evidence="3" id="KW-0597">Phosphoprotein</keyword>
<keyword evidence="12" id="KW-1185">Reference proteome</keyword>
<proteinExistence type="predicted"/>
<dbReference type="InterPro" id="IPR036890">
    <property type="entry name" value="HATPase_C_sf"/>
</dbReference>
<dbReference type="EMBL" id="WUBI01000007">
    <property type="protein sequence ID" value="MWV47380.1"/>
    <property type="molecule type" value="Genomic_DNA"/>
</dbReference>
<sequence length="598" mass="68548">MRFNILFRPTSIRRKITTYFSLIFILLIGMLGYITYHMFSTTLTSEVISYTSKIVTEARLNVDSYFNQIKTLVQIAAGQSVIQDAVSGYDGDDDQQRLIRRRLVEDRMKDILRYNPSIKDVAVIKPSGIVYEYSGSTVRSDYSFYSQSWFPTFQNEYFFKVHFIGIHPQDYYFNPPDSSEKVISAVAPVFDFWNPSRKDGTSVMFNLKLQEIQELTKESKLEQNGFFLIMDDANEFVFKPSENSISAELQLEIATHVGKGEGRFNVGSGQHTFLGVYTTSKVNGWKIIAMIPMQEILAHNDNVKKLIWALLAATILSVIMISVFVSSRITRPITGLMRKMSAVQQGNFDLNLYDDSSVEMQKLTTRIMRMIKRINQLNHDVFSYAIKTKEAEISALQSQINPHFLYNTLQSIKSLAICDRSEDVSLMVTLLGDVMRYSIYQPNELVVLYRELDHVKAYLQIQNYRYPDKVQYEFAADERVLHMKTPKLLLQPIVENAILHGFSGSRKGTIRITAHRLPGGVEIVIEDTGWGMSTERLTELRGLLHQEEPPGTEHIGIKNVHDRIKYKYGDAYGLIIESEERLGTKVTLYLPEMGEEHA</sequence>
<evidence type="ECO:0000313" key="12">
    <source>
        <dbReference type="Proteomes" id="UP000460318"/>
    </source>
</evidence>
<keyword evidence="6" id="KW-0418">Kinase</keyword>
<dbReference type="PANTHER" id="PTHR34220:SF7">
    <property type="entry name" value="SENSOR HISTIDINE KINASE YPDA"/>
    <property type="match status" value="1"/>
</dbReference>
<keyword evidence="2" id="KW-1003">Cell membrane</keyword>
<dbReference type="InterPro" id="IPR003660">
    <property type="entry name" value="HAMP_dom"/>
</dbReference>
<evidence type="ECO:0000256" key="6">
    <source>
        <dbReference type="ARBA" id="ARBA00022777"/>
    </source>
</evidence>
<accession>A0A7X3IPJ1</accession>
<comment type="subcellular location">
    <subcellularLocation>
        <location evidence="1">Cell membrane</location>
        <topology evidence="1">Multi-pass membrane protein</topology>
    </subcellularLocation>
</comment>
<feature type="domain" description="HAMP" evidence="10">
    <location>
        <begin position="327"/>
        <end position="379"/>
    </location>
</feature>
<keyword evidence="8 9" id="KW-0472">Membrane</keyword>
<dbReference type="GO" id="GO:0005886">
    <property type="term" value="C:plasma membrane"/>
    <property type="evidence" value="ECO:0007669"/>
    <property type="project" value="UniProtKB-SubCell"/>
</dbReference>
<dbReference type="InterPro" id="IPR003594">
    <property type="entry name" value="HATPase_dom"/>
</dbReference>
<evidence type="ECO:0000313" key="11">
    <source>
        <dbReference type="EMBL" id="MWV47380.1"/>
    </source>
</evidence>
<feature type="transmembrane region" description="Helical" evidence="9">
    <location>
        <begin position="306"/>
        <end position="330"/>
    </location>
</feature>
<evidence type="ECO:0000256" key="5">
    <source>
        <dbReference type="ARBA" id="ARBA00022692"/>
    </source>
</evidence>
<evidence type="ECO:0000256" key="8">
    <source>
        <dbReference type="ARBA" id="ARBA00023136"/>
    </source>
</evidence>
<dbReference type="Proteomes" id="UP000460318">
    <property type="component" value="Unassembled WGS sequence"/>
</dbReference>
<dbReference type="PROSITE" id="PS50885">
    <property type="entry name" value="HAMP"/>
    <property type="match status" value="1"/>
</dbReference>
<dbReference type="RefSeq" id="WP_160500972.1">
    <property type="nucleotide sequence ID" value="NZ_WUBI01000007.1"/>
</dbReference>
<dbReference type="InterPro" id="IPR010559">
    <property type="entry name" value="Sig_transdc_His_kin_internal"/>
</dbReference>
<dbReference type="Gene3D" id="6.10.340.10">
    <property type="match status" value="1"/>
</dbReference>
<keyword evidence="7 9" id="KW-1133">Transmembrane helix</keyword>
<keyword evidence="4" id="KW-0808">Transferase</keyword>
<feature type="transmembrane region" description="Helical" evidence="9">
    <location>
        <begin position="20"/>
        <end position="39"/>
    </location>
</feature>
<dbReference type="Pfam" id="PF02743">
    <property type="entry name" value="dCache_1"/>
    <property type="match status" value="1"/>
</dbReference>
<evidence type="ECO:0000256" key="7">
    <source>
        <dbReference type="ARBA" id="ARBA00022989"/>
    </source>
</evidence>
<dbReference type="PANTHER" id="PTHR34220">
    <property type="entry name" value="SENSOR HISTIDINE KINASE YPDA"/>
    <property type="match status" value="1"/>
</dbReference>
<evidence type="ECO:0000256" key="3">
    <source>
        <dbReference type="ARBA" id="ARBA00022553"/>
    </source>
</evidence>
<organism evidence="11 12">
    <name type="scientific">Paenibacillus dendrobii</name>
    <dbReference type="NCBI Taxonomy" id="2691084"/>
    <lineage>
        <taxon>Bacteria</taxon>
        <taxon>Bacillati</taxon>
        <taxon>Bacillota</taxon>
        <taxon>Bacilli</taxon>
        <taxon>Bacillales</taxon>
        <taxon>Paenibacillaceae</taxon>
        <taxon>Paenibacillus</taxon>
    </lineage>
</organism>
<protein>
    <recommendedName>
        <fullName evidence="10">HAMP domain-containing protein</fullName>
    </recommendedName>
</protein>
<evidence type="ECO:0000256" key="2">
    <source>
        <dbReference type="ARBA" id="ARBA00022475"/>
    </source>
</evidence>
<gene>
    <name evidence="11" type="ORF">GRF59_27670</name>
</gene>